<feature type="domain" description="HTH araC/xylS-type" evidence="5">
    <location>
        <begin position="191"/>
        <end position="289"/>
    </location>
</feature>
<name>A0ABT7C673_9MICO</name>
<organism evidence="6 7">
    <name type="scientific">Gulosibacter molinativorax</name>
    <dbReference type="NCBI Taxonomy" id="256821"/>
    <lineage>
        <taxon>Bacteria</taxon>
        <taxon>Bacillati</taxon>
        <taxon>Actinomycetota</taxon>
        <taxon>Actinomycetes</taxon>
        <taxon>Micrococcales</taxon>
        <taxon>Microbacteriaceae</taxon>
        <taxon>Gulosibacter</taxon>
    </lineage>
</organism>
<dbReference type="InterPro" id="IPR009057">
    <property type="entry name" value="Homeodomain-like_sf"/>
</dbReference>
<evidence type="ECO:0000313" key="7">
    <source>
        <dbReference type="Proteomes" id="UP001170379"/>
    </source>
</evidence>
<dbReference type="SMART" id="SM00342">
    <property type="entry name" value="HTH_ARAC"/>
    <property type="match status" value="1"/>
</dbReference>
<dbReference type="Proteomes" id="UP001170379">
    <property type="component" value="Unassembled WGS sequence"/>
</dbReference>
<dbReference type="PROSITE" id="PS01124">
    <property type="entry name" value="HTH_ARAC_FAMILY_2"/>
    <property type="match status" value="1"/>
</dbReference>
<reference evidence="6" key="2">
    <citation type="journal article" date="2022" name="Sci. Rep.">
        <title>In silico prediction of the enzymes involved in the degradation of the herbicide molinate by Gulosibacter molinativorax ON4T.</title>
        <authorList>
            <person name="Lopes A.R."/>
            <person name="Bunin E."/>
            <person name="Viana A.T."/>
            <person name="Froufe H."/>
            <person name="Munoz-Merida A."/>
            <person name="Pinho D."/>
            <person name="Figueiredo J."/>
            <person name="Barroso C."/>
            <person name="Vaz-Moreira I."/>
            <person name="Bellanger X."/>
            <person name="Egas C."/>
            <person name="Nunes O.C."/>
        </authorList>
    </citation>
    <scope>NUCLEOTIDE SEQUENCE</scope>
    <source>
        <strain evidence="6">ON4</strain>
    </source>
</reference>
<evidence type="ECO:0000313" key="6">
    <source>
        <dbReference type="EMBL" id="MDJ1370274.1"/>
    </source>
</evidence>
<dbReference type="InterPro" id="IPR003313">
    <property type="entry name" value="AraC-bd"/>
</dbReference>
<evidence type="ECO:0000259" key="5">
    <source>
        <dbReference type="PROSITE" id="PS01124"/>
    </source>
</evidence>
<dbReference type="RefSeq" id="WP_084147270.1">
    <property type="nucleotide sequence ID" value="NZ_PXVD01000003.1"/>
</dbReference>
<reference evidence="6" key="1">
    <citation type="submission" date="2018-03" db="EMBL/GenBank/DDBJ databases">
        <authorList>
            <person name="Nunes O.C."/>
            <person name="Lopes A.R."/>
            <person name="Froufe H."/>
            <person name="Munoz-Merida A."/>
            <person name="Barroso C."/>
            <person name="Egas C."/>
        </authorList>
    </citation>
    <scope>NUCLEOTIDE SEQUENCE</scope>
    <source>
        <strain evidence="6">ON4</strain>
    </source>
</reference>
<evidence type="ECO:0000256" key="2">
    <source>
        <dbReference type="ARBA" id="ARBA00023125"/>
    </source>
</evidence>
<dbReference type="PANTHER" id="PTHR46796">
    <property type="entry name" value="HTH-TYPE TRANSCRIPTIONAL ACTIVATOR RHAS-RELATED"/>
    <property type="match status" value="1"/>
</dbReference>
<proteinExistence type="predicted"/>
<feature type="region of interest" description="Disordered" evidence="4">
    <location>
        <begin position="280"/>
        <end position="316"/>
    </location>
</feature>
<dbReference type="Pfam" id="PF12833">
    <property type="entry name" value="HTH_18"/>
    <property type="match status" value="1"/>
</dbReference>
<dbReference type="Pfam" id="PF02311">
    <property type="entry name" value="AraC_binding"/>
    <property type="match status" value="1"/>
</dbReference>
<keyword evidence="7" id="KW-1185">Reference proteome</keyword>
<keyword evidence="2" id="KW-0238">DNA-binding</keyword>
<evidence type="ECO:0000256" key="1">
    <source>
        <dbReference type="ARBA" id="ARBA00023015"/>
    </source>
</evidence>
<dbReference type="InterPro" id="IPR050204">
    <property type="entry name" value="AraC_XylS_family_regulators"/>
</dbReference>
<evidence type="ECO:0000256" key="3">
    <source>
        <dbReference type="ARBA" id="ARBA00023163"/>
    </source>
</evidence>
<keyword evidence="1" id="KW-0805">Transcription regulation</keyword>
<feature type="compositionally biased region" description="Pro residues" evidence="4">
    <location>
        <begin position="306"/>
        <end position="316"/>
    </location>
</feature>
<dbReference type="InterPro" id="IPR037923">
    <property type="entry name" value="HTH-like"/>
</dbReference>
<protein>
    <submittedName>
        <fullName evidence="6">AraC family transcriptional regulator</fullName>
    </submittedName>
</protein>
<evidence type="ECO:0000256" key="4">
    <source>
        <dbReference type="SAM" id="MobiDB-lite"/>
    </source>
</evidence>
<dbReference type="SUPFAM" id="SSF51215">
    <property type="entry name" value="Regulatory protein AraC"/>
    <property type="match status" value="1"/>
</dbReference>
<accession>A0ABT7C673</accession>
<dbReference type="InterPro" id="IPR018060">
    <property type="entry name" value="HTH_AraC"/>
</dbReference>
<comment type="caution">
    <text evidence="6">The sequence shown here is derived from an EMBL/GenBank/DDBJ whole genome shotgun (WGS) entry which is preliminary data.</text>
</comment>
<dbReference type="EMBL" id="PXVD01000003">
    <property type="protein sequence ID" value="MDJ1370274.1"/>
    <property type="molecule type" value="Genomic_DNA"/>
</dbReference>
<sequence>MPLRFLTEQHFSAHTRRLGKVVTVVLVERGAGTLTHRHGRHEVRAGDMAVFEPEAEFHYTPSRPLRISMMMIDQDLLLDAVAWRHARRSLAGRARVRAIAVALSRPIIVLHPSRSEAGRVKRIFHAAMRLQGQDGQSLDRNPFPRMLTLTTQLMEIVDPLVVRDHPHRLFAEQLRAAATLEIPDAQHPGVRRALEFIATRPPAEWTLPRLAEAAMLSPGYFARIFAEEVGTSPRQFLSERRLTEFIVLIHSSTLTVSQAARKVGWASPSHAIAAYRKHAGATPAKARAKRESDAGGATVLPDESSIPPPGIELPQL</sequence>
<dbReference type="Gene3D" id="1.10.10.60">
    <property type="entry name" value="Homeodomain-like"/>
    <property type="match status" value="1"/>
</dbReference>
<keyword evidence="3" id="KW-0804">Transcription</keyword>
<gene>
    <name evidence="6" type="ORF">C7K25_02610</name>
</gene>
<dbReference type="SUPFAM" id="SSF46689">
    <property type="entry name" value="Homeodomain-like"/>
    <property type="match status" value="2"/>
</dbReference>